<evidence type="ECO:0000313" key="3">
    <source>
        <dbReference type="Proteomes" id="UP000248148"/>
    </source>
</evidence>
<keyword evidence="3" id="KW-1185">Reference proteome</keyword>
<dbReference type="NCBIfam" id="TIGR01868">
    <property type="entry name" value="casD_Cas5e"/>
    <property type="match status" value="1"/>
</dbReference>
<dbReference type="InterPro" id="IPR010147">
    <property type="entry name" value="CRISPR-assoc_prot_CasD"/>
</dbReference>
<dbReference type="GO" id="GO:0043571">
    <property type="term" value="P:maintenance of CRISPR repeat elements"/>
    <property type="evidence" value="ECO:0007669"/>
    <property type="project" value="InterPro"/>
</dbReference>
<accession>A0A318TG40</accession>
<reference evidence="2 3" key="1">
    <citation type="submission" date="2018-06" db="EMBL/GenBank/DDBJ databases">
        <title>Genomic Encyclopedia of Archaeal and Bacterial Type Strains, Phase II (KMG-II): from individual species to whole genera.</title>
        <authorList>
            <person name="Goeker M."/>
        </authorList>
    </citation>
    <scope>NUCLEOTIDE SEQUENCE [LARGE SCALE GENOMIC DNA]</scope>
    <source>
        <strain evidence="2 3">JCM 11668</strain>
    </source>
</reference>
<protein>
    <submittedName>
        <fullName evidence="2">CRISPR system Cascade subunit CasD</fullName>
    </submittedName>
</protein>
<dbReference type="GO" id="GO:0003723">
    <property type="term" value="F:RNA binding"/>
    <property type="evidence" value="ECO:0007669"/>
    <property type="project" value="InterPro"/>
</dbReference>
<name>A0A318TG40_9BRAD</name>
<dbReference type="Pfam" id="PF09704">
    <property type="entry name" value="Cas_Cas5d"/>
    <property type="match status" value="1"/>
</dbReference>
<gene>
    <name evidence="2" type="ORF">BJ122_106150</name>
</gene>
<dbReference type="AlphaFoldDB" id="A0A318TG40"/>
<dbReference type="InterPro" id="IPR021124">
    <property type="entry name" value="CRISPR-assoc_prot_Cas5"/>
</dbReference>
<dbReference type="EMBL" id="QJTI01000006">
    <property type="protein sequence ID" value="PYF03654.1"/>
    <property type="molecule type" value="Genomic_DNA"/>
</dbReference>
<sequence length="266" mass="28513">MQALVFTLAAPMMAFGEIAVDERRGTAPRPTRSAVLGLLAAALGLERADPRQRPFADGYDIAVRTDRAGRVLADYHTVQVPPSSAINKAAKQTGRRPATRAEELAVGDLGTKLTRRDYLTDAAFTVLIVARPVAPVPLSELAGALERPHWRLSAGRRSCPLGLPPAPRVIEADTVIGAFTAYDDGEDGSPDRAALRALFRSDRTGRHSLNPSAAPIAADLGLEAVLGFSASRRETRRDAIADRSRWQFAPRVELVGRPAEAGDRAP</sequence>
<dbReference type="InterPro" id="IPR013422">
    <property type="entry name" value="CRISPR-assoc_prot_Cas5_N"/>
</dbReference>
<dbReference type="GO" id="GO:0051607">
    <property type="term" value="P:defense response to virus"/>
    <property type="evidence" value="ECO:0007669"/>
    <property type="project" value="UniProtKB-KW"/>
</dbReference>
<comment type="caution">
    <text evidence="2">The sequence shown here is derived from an EMBL/GenBank/DDBJ whole genome shotgun (WGS) entry which is preliminary data.</text>
</comment>
<dbReference type="Gene3D" id="3.30.70.2660">
    <property type="match status" value="1"/>
</dbReference>
<evidence type="ECO:0000256" key="1">
    <source>
        <dbReference type="ARBA" id="ARBA00023118"/>
    </source>
</evidence>
<evidence type="ECO:0000313" key="2">
    <source>
        <dbReference type="EMBL" id="PYF03654.1"/>
    </source>
</evidence>
<dbReference type="NCBIfam" id="TIGR02593">
    <property type="entry name" value="CRISPR_cas5"/>
    <property type="match status" value="1"/>
</dbReference>
<dbReference type="RefSeq" id="WP_110780442.1">
    <property type="nucleotide sequence ID" value="NZ_QJTI01000006.1"/>
</dbReference>
<keyword evidence="1" id="KW-0051">Antiviral defense</keyword>
<organism evidence="2 3">
    <name type="scientific">Rhodopseudomonas faecalis</name>
    <dbReference type="NCBI Taxonomy" id="99655"/>
    <lineage>
        <taxon>Bacteria</taxon>
        <taxon>Pseudomonadati</taxon>
        <taxon>Pseudomonadota</taxon>
        <taxon>Alphaproteobacteria</taxon>
        <taxon>Hyphomicrobiales</taxon>
        <taxon>Nitrobacteraceae</taxon>
        <taxon>Rhodopseudomonas</taxon>
    </lineage>
</organism>
<proteinExistence type="predicted"/>
<dbReference type="OrthoDB" id="5704083at2"/>
<dbReference type="Proteomes" id="UP000248148">
    <property type="component" value="Unassembled WGS sequence"/>
</dbReference>